<dbReference type="AlphaFoldDB" id="A0A0Z8UGL7"/>
<accession>A0A0Z8UGL7</accession>
<dbReference type="GO" id="GO:0003677">
    <property type="term" value="F:DNA binding"/>
    <property type="evidence" value="ECO:0007669"/>
    <property type="project" value="InterPro"/>
</dbReference>
<dbReference type="CDD" id="cd03768">
    <property type="entry name" value="SR_ResInv"/>
    <property type="match status" value="1"/>
</dbReference>
<dbReference type="PANTHER" id="PTHR30461:SF26">
    <property type="entry name" value="RESOLVASE HOMOLOG YNEB"/>
    <property type="match status" value="1"/>
</dbReference>
<dbReference type="PROSITE" id="PS51736">
    <property type="entry name" value="RECOMBINASES_3"/>
    <property type="match status" value="1"/>
</dbReference>
<dbReference type="InterPro" id="IPR036162">
    <property type="entry name" value="Resolvase-like_N_sf"/>
</dbReference>
<dbReference type="InterPro" id="IPR050639">
    <property type="entry name" value="SSR_resolvase"/>
</dbReference>
<reference evidence="3 4" key="1">
    <citation type="submission" date="2016-02" db="EMBL/GenBank/DDBJ databases">
        <authorList>
            <consortium name="Pathogen Informatics"/>
        </authorList>
    </citation>
    <scope>NUCLEOTIDE SEQUENCE [LARGE SCALE GENOMIC DNA]</scope>
    <source>
        <strain evidence="3 4">SS993</strain>
    </source>
</reference>
<dbReference type="Pfam" id="PF13384">
    <property type="entry name" value="HTH_23"/>
    <property type="match status" value="1"/>
</dbReference>
<organism evidence="3 4">
    <name type="scientific">Streptococcus suis</name>
    <dbReference type="NCBI Taxonomy" id="1307"/>
    <lineage>
        <taxon>Bacteria</taxon>
        <taxon>Bacillati</taxon>
        <taxon>Bacillota</taxon>
        <taxon>Bacilli</taxon>
        <taxon>Lactobacillales</taxon>
        <taxon>Streptococcaceae</taxon>
        <taxon>Streptococcus</taxon>
    </lineage>
</organism>
<name>A0A0Z8UGL7_STRSU</name>
<dbReference type="InterPro" id="IPR006119">
    <property type="entry name" value="Resolv_N"/>
</dbReference>
<evidence type="ECO:0000313" key="3">
    <source>
        <dbReference type="EMBL" id="CYX37297.1"/>
    </source>
</evidence>
<dbReference type="RefSeq" id="WP_044765054.1">
    <property type="nucleotide sequence ID" value="NZ_CEHB01000054.1"/>
</dbReference>
<comment type="similarity">
    <text evidence="1">Belongs to the site-specific recombinase resolvase family.</text>
</comment>
<evidence type="ECO:0000259" key="2">
    <source>
        <dbReference type="PROSITE" id="PS51736"/>
    </source>
</evidence>
<dbReference type="Gene3D" id="3.40.50.1390">
    <property type="entry name" value="Resolvase, N-terminal catalytic domain"/>
    <property type="match status" value="1"/>
</dbReference>
<dbReference type="GO" id="GO:0000150">
    <property type="term" value="F:DNA strand exchange activity"/>
    <property type="evidence" value="ECO:0007669"/>
    <property type="project" value="InterPro"/>
</dbReference>
<protein>
    <submittedName>
        <fullName evidence="3">Transposon Tn917 resolvase</fullName>
    </submittedName>
</protein>
<gene>
    <name evidence="3" type="primary">tnpR_2</name>
    <name evidence="3" type="ORF">ERS132531_00299</name>
</gene>
<dbReference type="EMBL" id="FILX01000003">
    <property type="protein sequence ID" value="CYX37297.1"/>
    <property type="molecule type" value="Genomic_DNA"/>
</dbReference>
<dbReference type="Pfam" id="PF00239">
    <property type="entry name" value="Resolvase"/>
    <property type="match status" value="1"/>
</dbReference>
<evidence type="ECO:0000313" key="4">
    <source>
        <dbReference type="Proteomes" id="UP000074903"/>
    </source>
</evidence>
<dbReference type="PANTHER" id="PTHR30461">
    <property type="entry name" value="DNA-INVERTASE FROM LAMBDOID PROPHAGE"/>
    <property type="match status" value="1"/>
</dbReference>
<dbReference type="SUPFAM" id="SSF53041">
    <property type="entry name" value="Resolvase-like"/>
    <property type="match status" value="1"/>
</dbReference>
<evidence type="ECO:0000256" key="1">
    <source>
        <dbReference type="ARBA" id="ARBA00009913"/>
    </source>
</evidence>
<dbReference type="Proteomes" id="UP000074903">
    <property type="component" value="Unassembled WGS sequence"/>
</dbReference>
<feature type="domain" description="Resolvase/invertase-type recombinase catalytic" evidence="2">
    <location>
        <begin position="14"/>
        <end position="155"/>
    </location>
</feature>
<sequence length="219" mass="24875">MKKIIKQYQEKGSVVIGYARVSSRDNRQELGLEVQKEALNFCDRLYIEKESGGYQDRPQLQKALKLAKACAESGIETSLVVYKLDRLTRNMLHLSAIISELTSCNIRLQSIHEQIETDSLTGKFFCLMLGYVAEWELQSISSRTKDGLRKARERGVKLGNKGISKSKEKQVIISYLEEGMTVRDIASQLQISTATIYSVLKRNNIQTNRKINPKIVDKS</sequence>
<dbReference type="SMART" id="SM00857">
    <property type="entry name" value="Resolvase"/>
    <property type="match status" value="1"/>
</dbReference>
<proteinExistence type="inferred from homology"/>
<dbReference type="Gene3D" id="1.10.10.60">
    <property type="entry name" value="Homeodomain-like"/>
    <property type="match status" value="1"/>
</dbReference>